<dbReference type="Pfam" id="PF12157">
    <property type="entry name" value="DUF3591"/>
    <property type="match status" value="1"/>
</dbReference>
<feature type="region of interest" description="Disordered" evidence="3">
    <location>
        <begin position="283"/>
        <end position="310"/>
    </location>
</feature>
<feature type="compositionally biased region" description="Basic and acidic residues" evidence="3">
    <location>
        <begin position="953"/>
        <end position="964"/>
    </location>
</feature>
<feature type="compositionally biased region" description="Acidic residues" evidence="3">
    <location>
        <begin position="117"/>
        <end position="128"/>
    </location>
</feature>
<dbReference type="InterPro" id="IPR022591">
    <property type="entry name" value="TAF1_HAT_dom"/>
</dbReference>
<feature type="compositionally biased region" description="Basic and acidic residues" evidence="3">
    <location>
        <begin position="9"/>
        <end position="19"/>
    </location>
</feature>
<dbReference type="EMBL" id="JARVKM010000081">
    <property type="protein sequence ID" value="KAK9771041.1"/>
    <property type="molecule type" value="Genomic_DNA"/>
</dbReference>
<feature type="compositionally biased region" description="Acidic residues" evidence="3">
    <location>
        <begin position="73"/>
        <end position="89"/>
    </location>
</feature>
<comment type="caution">
    <text evidence="5">The sequence shown here is derived from an EMBL/GenBank/DDBJ whole genome shotgun (WGS) entry which is preliminary data.</text>
</comment>
<feature type="region of interest" description="Disordered" evidence="3">
    <location>
        <begin position="735"/>
        <end position="758"/>
    </location>
</feature>
<reference evidence="5 6" key="1">
    <citation type="submission" date="2024-02" db="EMBL/GenBank/DDBJ databases">
        <title>First draft genome assembly of two strains of Seiridium cardinale.</title>
        <authorList>
            <person name="Emiliani G."/>
            <person name="Scali E."/>
        </authorList>
    </citation>
    <scope>NUCLEOTIDE SEQUENCE [LARGE SCALE GENOMIC DNA]</scope>
    <source>
        <strain evidence="5 6">BM-138-000479</strain>
    </source>
</reference>
<keyword evidence="2" id="KW-0539">Nucleus</keyword>
<dbReference type="PANTHER" id="PTHR13900:SF0">
    <property type="entry name" value="TRANSCRIPTION INITIATION FACTOR TFIID SUBUNIT 1"/>
    <property type="match status" value="1"/>
</dbReference>
<sequence length="1225" mass="137100">MAASPDAGKVNDLDDHADLFDDIGPIETKDTTKQDDEDLQKVLNALATEGNVTGLEGFENKDIDQTDKADNAIDFEDLSDDDLASDEDVASQAGVTADASQVPGVTEDSGTSHDVDMEGDADLDDLFGDQDGGNTELAPSSPLRDTQPAPLSPVQAQKTAAATAAAAVTDDDWNTMSWEERFKLNFPQQEPNSVSAWVTDQTQHQDPSVPVPPQNVDELLKQKFPAFQEHKVLDFRNIFPEWPADYVYKEPPKSPAPLVPTKLELEIDVDTSKLFRIPDSALAATSKRSQQQQQQQQFGDHGQWGNLAGPVLTDLDDAFSDSDDENELVGGYTMTEIATICEDWENINEPQTSYQVNGHLTPPAEDEPMDDWDREFLVDRHTQPKKKRKYEPGLPSIASYNPFGISNFLEATKRAAHHVQLDQNDPYLLIEDMQVERPAKKARSEEKMRRMANGQLGRDVMHRFNHSNDAAYEALKANHKSKVRATLSNLDVEHSMPAQKLAFPFYRTKLNVDFWEHHRPKFDIARYIKYQIKFKKPAKVKRKELKGKPVPDVYKTSRDLSLNDNSNVVLFEYCEQAPILLNKFGMGSRVINYTRRQEGDEEDKLPKAELGETQTLLPEDKSPFSIFGTVDIGEVVPTLHNALYRAPVFKHEQRSNDFILGYSITAKDAPHYYLKKAFSLQVVGQQNVFQEVPGPHARMITSTNKKRMRAICDRMARHRPTQDIDIREVTAHVFDKVDPQNRYQPRDDSSHSRIDPNDRQKMKEFYVYDKESKTWKYKEGDAPMDERTIRQQIKPEDVVLIEATQVGSATLQNAGYDPKAPSFADDDDELATDIPLVAKLAPWELTKNFLDACQSKAMVALHGEGDPTGHGLGFSFIKTSMKGGYINAVQGPLATSADAIERERKANGGHSYNVKKQNEMYTAAIKEIWERQKHTLSDPTTHEDSDVLDTANEDDRFNPQKSADHTSAPVMDDGRSQLSRFSQNSRTSRRKLKIIRRKPAEDGSIYTETQTVDDPQVIRSYIKSRRELDAAKRDIYTAKPTGDADADRLASKLIEQELSRLEKNADRRQVREKQGKGKRKNAKADAGSPGPSGSADKAAGGTTRKCANCGQIGHIKTNKRIIAVRIRSAVICTQLRRGRNLELWFPTSTPSNTRFLSLLSYHHILQTLHPGDAMISLIINIKSLANMYRSSKCPLLNGTISTDNNAADLGGFGSFSAPGMSGDSA</sequence>
<dbReference type="InterPro" id="IPR040240">
    <property type="entry name" value="TAF1"/>
</dbReference>
<feature type="compositionally biased region" description="Basic and acidic residues" evidence="3">
    <location>
        <begin position="58"/>
        <end position="71"/>
    </location>
</feature>
<comment type="subcellular location">
    <subcellularLocation>
        <location evidence="1">Nucleus</location>
    </subcellularLocation>
</comment>
<dbReference type="Proteomes" id="UP001465668">
    <property type="component" value="Unassembled WGS sequence"/>
</dbReference>
<feature type="domain" description="Transcription initiation factor TFIID subunit 1 histone acetyltransferase" evidence="4">
    <location>
        <begin position="464"/>
        <end position="936"/>
    </location>
</feature>
<feature type="compositionally biased region" description="Basic and acidic residues" evidence="3">
    <location>
        <begin position="1060"/>
        <end position="1075"/>
    </location>
</feature>
<feature type="region of interest" description="Disordered" evidence="3">
    <location>
        <begin position="1"/>
        <end position="35"/>
    </location>
</feature>
<protein>
    <submittedName>
        <fullName evidence="5">Transcription initiation factor TFIID subunit 1 histone acetyltransferase domain-containing protein</fullName>
    </submittedName>
</protein>
<accession>A0ABR2XBQ6</accession>
<feature type="region of interest" description="Disordered" evidence="3">
    <location>
        <begin position="934"/>
        <end position="991"/>
    </location>
</feature>
<feature type="compositionally biased region" description="Basic and acidic residues" evidence="3">
    <location>
        <begin position="934"/>
        <end position="945"/>
    </location>
</feature>
<evidence type="ECO:0000256" key="3">
    <source>
        <dbReference type="SAM" id="MobiDB-lite"/>
    </source>
</evidence>
<evidence type="ECO:0000256" key="2">
    <source>
        <dbReference type="ARBA" id="ARBA00023242"/>
    </source>
</evidence>
<evidence type="ECO:0000256" key="1">
    <source>
        <dbReference type="ARBA" id="ARBA00004123"/>
    </source>
</evidence>
<dbReference type="PANTHER" id="PTHR13900">
    <property type="entry name" value="TRANSCRIPTION INITIATION FACTOR TFIID"/>
    <property type="match status" value="1"/>
</dbReference>
<name>A0ABR2XBQ6_9PEZI</name>
<proteinExistence type="predicted"/>
<feature type="compositionally biased region" description="Polar residues" evidence="3">
    <location>
        <begin position="976"/>
        <end position="986"/>
    </location>
</feature>
<feature type="region of interest" description="Disordered" evidence="3">
    <location>
        <begin position="1060"/>
        <end position="1104"/>
    </location>
</feature>
<evidence type="ECO:0000313" key="5">
    <source>
        <dbReference type="EMBL" id="KAK9771041.1"/>
    </source>
</evidence>
<evidence type="ECO:0000313" key="6">
    <source>
        <dbReference type="Proteomes" id="UP001465668"/>
    </source>
</evidence>
<feature type="region of interest" description="Disordered" evidence="3">
    <location>
        <begin position="50"/>
        <end position="157"/>
    </location>
</feature>
<gene>
    <name evidence="5" type="ORF">SCAR479_12277</name>
</gene>
<keyword evidence="6" id="KW-1185">Reference proteome</keyword>
<organism evidence="5 6">
    <name type="scientific">Seiridium cardinale</name>
    <dbReference type="NCBI Taxonomy" id="138064"/>
    <lineage>
        <taxon>Eukaryota</taxon>
        <taxon>Fungi</taxon>
        <taxon>Dikarya</taxon>
        <taxon>Ascomycota</taxon>
        <taxon>Pezizomycotina</taxon>
        <taxon>Sordariomycetes</taxon>
        <taxon>Xylariomycetidae</taxon>
        <taxon>Amphisphaeriales</taxon>
        <taxon>Sporocadaceae</taxon>
        <taxon>Seiridium</taxon>
    </lineage>
</organism>
<evidence type="ECO:0000259" key="4">
    <source>
        <dbReference type="Pfam" id="PF12157"/>
    </source>
</evidence>